<dbReference type="AlphaFoldDB" id="A0A9D4XPY7"/>
<evidence type="ECO:0000313" key="1">
    <source>
        <dbReference type="EMBL" id="KAI5424562.1"/>
    </source>
</evidence>
<protein>
    <submittedName>
        <fullName evidence="1">Uncharacterized protein</fullName>
    </submittedName>
</protein>
<dbReference type="InterPro" id="IPR039537">
    <property type="entry name" value="Retrotran_Ty1/copia-like"/>
</dbReference>
<keyword evidence="2" id="KW-1185">Reference proteome</keyword>
<dbReference type="SUPFAM" id="SSF53098">
    <property type="entry name" value="Ribonuclease H-like"/>
    <property type="match status" value="1"/>
</dbReference>
<accession>A0A9D4XPY7</accession>
<proteinExistence type="predicted"/>
<dbReference type="Gramene" id="Psat03G0066000-T1">
    <property type="protein sequence ID" value="KAI5424562.1"/>
    <property type="gene ID" value="KIW84_030660"/>
</dbReference>
<organism evidence="1 2">
    <name type="scientific">Pisum sativum</name>
    <name type="common">Garden pea</name>
    <name type="synonym">Lathyrus oleraceus</name>
    <dbReference type="NCBI Taxonomy" id="3888"/>
    <lineage>
        <taxon>Eukaryota</taxon>
        <taxon>Viridiplantae</taxon>
        <taxon>Streptophyta</taxon>
        <taxon>Embryophyta</taxon>
        <taxon>Tracheophyta</taxon>
        <taxon>Spermatophyta</taxon>
        <taxon>Magnoliopsida</taxon>
        <taxon>eudicotyledons</taxon>
        <taxon>Gunneridae</taxon>
        <taxon>Pentapetalae</taxon>
        <taxon>rosids</taxon>
        <taxon>fabids</taxon>
        <taxon>Fabales</taxon>
        <taxon>Fabaceae</taxon>
        <taxon>Papilionoideae</taxon>
        <taxon>50 kb inversion clade</taxon>
        <taxon>NPAAA clade</taxon>
        <taxon>Hologalegina</taxon>
        <taxon>IRL clade</taxon>
        <taxon>Fabeae</taxon>
        <taxon>Lathyrus</taxon>
    </lineage>
</organism>
<dbReference type="InterPro" id="IPR036397">
    <property type="entry name" value="RNaseH_sf"/>
</dbReference>
<evidence type="ECO:0000313" key="2">
    <source>
        <dbReference type="Proteomes" id="UP001058974"/>
    </source>
</evidence>
<sequence>MSTIFHRFMLFRPMMTGFTARRIGKLYVLSTNSTLAPSLESVDADNWERLSTPSIGGHKYSLTLVDDYSSDNGSEFLMTSFHLSRGIIHHRSYVEIPQQNGIVERKDQHISNVAHVISFQSH</sequence>
<dbReference type="GO" id="GO:0003676">
    <property type="term" value="F:nucleic acid binding"/>
    <property type="evidence" value="ECO:0007669"/>
    <property type="project" value="InterPro"/>
</dbReference>
<dbReference type="PANTHER" id="PTHR42648">
    <property type="entry name" value="TRANSPOSASE, PUTATIVE-RELATED"/>
    <property type="match status" value="1"/>
</dbReference>
<dbReference type="PANTHER" id="PTHR42648:SF31">
    <property type="entry name" value="RNA-DIRECTED DNA POLYMERASE"/>
    <property type="match status" value="1"/>
</dbReference>
<gene>
    <name evidence="1" type="ORF">KIW84_030660</name>
</gene>
<dbReference type="InterPro" id="IPR012337">
    <property type="entry name" value="RNaseH-like_sf"/>
</dbReference>
<dbReference type="EMBL" id="JAMSHJ010000003">
    <property type="protein sequence ID" value="KAI5424562.1"/>
    <property type="molecule type" value="Genomic_DNA"/>
</dbReference>
<name>A0A9D4XPY7_PEA</name>
<dbReference type="Proteomes" id="UP001058974">
    <property type="component" value="Chromosome 3"/>
</dbReference>
<reference evidence="1 2" key="1">
    <citation type="journal article" date="2022" name="Nat. Genet.">
        <title>Improved pea reference genome and pan-genome highlight genomic features and evolutionary characteristics.</title>
        <authorList>
            <person name="Yang T."/>
            <person name="Liu R."/>
            <person name="Luo Y."/>
            <person name="Hu S."/>
            <person name="Wang D."/>
            <person name="Wang C."/>
            <person name="Pandey M.K."/>
            <person name="Ge S."/>
            <person name="Xu Q."/>
            <person name="Li N."/>
            <person name="Li G."/>
            <person name="Huang Y."/>
            <person name="Saxena R.K."/>
            <person name="Ji Y."/>
            <person name="Li M."/>
            <person name="Yan X."/>
            <person name="He Y."/>
            <person name="Liu Y."/>
            <person name="Wang X."/>
            <person name="Xiang C."/>
            <person name="Varshney R.K."/>
            <person name="Ding H."/>
            <person name="Gao S."/>
            <person name="Zong X."/>
        </authorList>
    </citation>
    <scope>NUCLEOTIDE SEQUENCE [LARGE SCALE GENOMIC DNA]</scope>
    <source>
        <strain evidence="1 2">cv. Zhongwan 6</strain>
    </source>
</reference>
<dbReference type="Gene3D" id="3.30.420.10">
    <property type="entry name" value="Ribonuclease H-like superfamily/Ribonuclease H"/>
    <property type="match status" value="1"/>
</dbReference>
<comment type="caution">
    <text evidence="1">The sequence shown here is derived from an EMBL/GenBank/DDBJ whole genome shotgun (WGS) entry which is preliminary data.</text>
</comment>